<protein>
    <submittedName>
        <fullName evidence="5">Transcriptional regulator, TetR family</fullName>
    </submittedName>
</protein>
<dbReference type="GO" id="GO:0003677">
    <property type="term" value="F:DNA binding"/>
    <property type="evidence" value="ECO:0007669"/>
    <property type="project" value="UniProtKB-UniRule"/>
</dbReference>
<accession>A0A1I3VLV7</accession>
<dbReference type="PRINTS" id="PR00455">
    <property type="entry name" value="HTHTETR"/>
</dbReference>
<dbReference type="PANTHER" id="PTHR43479:SF11">
    <property type="entry name" value="ACREF_ENVCD OPERON REPRESSOR-RELATED"/>
    <property type="match status" value="1"/>
</dbReference>
<evidence type="ECO:0000313" key="6">
    <source>
        <dbReference type="Proteomes" id="UP000198919"/>
    </source>
</evidence>
<reference evidence="5" key="1">
    <citation type="submission" date="2016-10" db="EMBL/GenBank/DDBJ databases">
        <authorList>
            <person name="de Groot N.N."/>
        </authorList>
    </citation>
    <scope>NUCLEOTIDE SEQUENCE [LARGE SCALE GENOMIC DNA]</scope>
    <source>
        <strain evidence="5">DSM 17908</strain>
    </source>
</reference>
<dbReference type="InterPro" id="IPR001647">
    <property type="entry name" value="HTH_TetR"/>
</dbReference>
<evidence type="ECO:0000313" key="5">
    <source>
        <dbReference type="EMBL" id="SFJ96142.1"/>
    </source>
</evidence>
<dbReference type="SUPFAM" id="SSF46689">
    <property type="entry name" value="Homeodomain-like"/>
    <property type="match status" value="1"/>
</dbReference>
<evidence type="ECO:0000256" key="2">
    <source>
        <dbReference type="PROSITE-ProRule" id="PRU00335"/>
    </source>
</evidence>
<evidence type="ECO:0000313" key="4">
    <source>
        <dbReference type="EMBL" id="PHM37400.1"/>
    </source>
</evidence>
<keyword evidence="1 2" id="KW-0238">DNA-binding</keyword>
<dbReference type="Pfam" id="PF00440">
    <property type="entry name" value="TetR_N"/>
    <property type="match status" value="1"/>
</dbReference>
<evidence type="ECO:0000256" key="1">
    <source>
        <dbReference type="ARBA" id="ARBA00023125"/>
    </source>
</evidence>
<dbReference type="OrthoDB" id="5816932at2"/>
<dbReference type="Proteomes" id="UP000198919">
    <property type="component" value="Unassembled WGS sequence"/>
</dbReference>
<dbReference type="PROSITE" id="PS50977">
    <property type="entry name" value="HTH_TETR_2"/>
    <property type="match status" value="1"/>
</dbReference>
<name>A0A1I3VLV7_9GAMM</name>
<dbReference type="AlphaFoldDB" id="A0A1I3VLV7"/>
<dbReference type="Gene3D" id="1.10.357.10">
    <property type="entry name" value="Tetracycline Repressor, domain 2"/>
    <property type="match status" value="1"/>
</dbReference>
<keyword evidence="7" id="KW-1185">Reference proteome</keyword>
<sequence>MNNQYYVSKLKIKKMGEITMARKTKNDALETREQILNAAEWCYNTKGIGGTTLNMIAQKANCTRGAIYWHFRDQSDILQALLARSKWTLQERLEEIVFFDSNILTNIRSCLIGYLNEVQTDVSKRYSLETLIYQCDFSQGDEKLLSLQQGRFSRIIELLVILFCKAKEYGELQSSICCHTAALLVGYTLVGGLKINLINTEKEDITSSIIYVFDMVFLSLPSFSA</sequence>
<dbReference type="EMBL" id="FORG01000021">
    <property type="protein sequence ID" value="SFJ96142.1"/>
    <property type="molecule type" value="Genomic_DNA"/>
</dbReference>
<evidence type="ECO:0000259" key="3">
    <source>
        <dbReference type="PROSITE" id="PS50977"/>
    </source>
</evidence>
<reference evidence="6" key="2">
    <citation type="submission" date="2016-10" db="EMBL/GenBank/DDBJ databases">
        <authorList>
            <person name="Varghese N."/>
            <person name="Submissions S."/>
        </authorList>
    </citation>
    <scope>NUCLEOTIDE SEQUENCE [LARGE SCALE GENOMIC DNA]</scope>
    <source>
        <strain evidence="6">DSM 17908</strain>
    </source>
</reference>
<evidence type="ECO:0000313" key="7">
    <source>
        <dbReference type="Proteomes" id="UP000224607"/>
    </source>
</evidence>
<organism evidence="5 6">
    <name type="scientific">Xenorhabdus mauleonii</name>
    <dbReference type="NCBI Taxonomy" id="351675"/>
    <lineage>
        <taxon>Bacteria</taxon>
        <taxon>Pseudomonadati</taxon>
        <taxon>Pseudomonadota</taxon>
        <taxon>Gammaproteobacteria</taxon>
        <taxon>Enterobacterales</taxon>
        <taxon>Morganellaceae</taxon>
        <taxon>Xenorhabdus</taxon>
    </lineage>
</organism>
<feature type="domain" description="HTH tetR-type" evidence="3">
    <location>
        <begin position="29"/>
        <end position="89"/>
    </location>
</feature>
<dbReference type="InterPro" id="IPR009057">
    <property type="entry name" value="Homeodomain-like_sf"/>
</dbReference>
<dbReference type="EMBL" id="NITY01000021">
    <property type="protein sequence ID" value="PHM37400.1"/>
    <property type="molecule type" value="Genomic_DNA"/>
</dbReference>
<gene>
    <name evidence="5" type="ORF">SAMN05421680_12163</name>
    <name evidence="4" type="ORF">Xmau_03878</name>
</gene>
<reference evidence="4 7" key="3">
    <citation type="journal article" date="2017" name="Nat. Microbiol.">
        <title>Natural product diversity associated with the nematode symbionts Photorhabdus and Xenorhabdus.</title>
        <authorList>
            <person name="Tobias N.J."/>
            <person name="Wolff H."/>
            <person name="Djahanschiri B."/>
            <person name="Grundmann F."/>
            <person name="Kronenwerth M."/>
            <person name="Shi Y.M."/>
            <person name="Simonyi S."/>
            <person name="Grun P."/>
            <person name="Shapiro-Ilan D."/>
            <person name="Pidot S.J."/>
            <person name="Stinear T.P."/>
            <person name="Ebersberger I."/>
            <person name="Bode H.B."/>
        </authorList>
    </citation>
    <scope>NUCLEOTIDE SEQUENCE [LARGE SCALE GENOMIC DNA]</scope>
    <source>
        <strain evidence="4 7">DSM 17908</strain>
    </source>
</reference>
<proteinExistence type="predicted"/>
<dbReference type="PANTHER" id="PTHR43479">
    <property type="entry name" value="ACREF/ENVCD OPERON REPRESSOR-RELATED"/>
    <property type="match status" value="1"/>
</dbReference>
<feature type="DNA-binding region" description="H-T-H motif" evidence="2">
    <location>
        <begin position="52"/>
        <end position="71"/>
    </location>
</feature>
<dbReference type="Proteomes" id="UP000224607">
    <property type="component" value="Unassembled WGS sequence"/>
</dbReference>
<dbReference type="InterPro" id="IPR050624">
    <property type="entry name" value="HTH-type_Tx_Regulator"/>
</dbReference>
<dbReference type="STRING" id="351675.SAMN05421680_12163"/>